<dbReference type="PANTHER" id="PTHR46124">
    <property type="entry name" value="D-AMINOACYL-TRNA DEACYLASE"/>
    <property type="match status" value="1"/>
</dbReference>
<protein>
    <submittedName>
        <fullName evidence="1">Mg-dependent DNase TatD</fullName>
    </submittedName>
</protein>
<dbReference type="Pfam" id="PF01026">
    <property type="entry name" value="TatD_DNase"/>
    <property type="match status" value="1"/>
</dbReference>
<dbReference type="AlphaFoldDB" id="A0A0R1H014"/>
<name>A0A0R1H014_9LACO</name>
<dbReference type="EMBL" id="AZDA01000039">
    <property type="protein sequence ID" value="KRK39790.1"/>
    <property type="molecule type" value="Genomic_DNA"/>
</dbReference>
<evidence type="ECO:0000313" key="1">
    <source>
        <dbReference type="EMBL" id="KRK39790.1"/>
    </source>
</evidence>
<sequence length="246" mass="28055">MPLIDAHCHSETAQFVQYLKRQRVYATLNCGTPAEFEQNQHWVEKAPHIQLSAGIHPWQADQLTFAEMQPILDQVDIIGEIGLDNVWTKVPLTQQQPIFTQQLAYAEKQHKPVIIHTKGPNELTLQTMRAYFNTYLIHWYDDLTGLKQLIDLGCYFSIGPSFSQEAAIQTLIQKVPLTQVLIESDGLGGMSWALNQELTLKAYTERLQAVTQVLAQRHHLSVPVMQKQLIQNLTRFWQGQPGNEGD</sequence>
<gene>
    <name evidence="1" type="ORF">FC07_GL002283</name>
</gene>
<dbReference type="SUPFAM" id="SSF51556">
    <property type="entry name" value="Metallo-dependent hydrolases"/>
    <property type="match status" value="1"/>
</dbReference>
<organism evidence="1 2">
    <name type="scientific">Loigolactobacillus bifermentans DSM 20003</name>
    <dbReference type="NCBI Taxonomy" id="1423726"/>
    <lineage>
        <taxon>Bacteria</taxon>
        <taxon>Bacillati</taxon>
        <taxon>Bacillota</taxon>
        <taxon>Bacilli</taxon>
        <taxon>Lactobacillales</taxon>
        <taxon>Lactobacillaceae</taxon>
        <taxon>Loigolactobacillus</taxon>
    </lineage>
</organism>
<reference evidence="1 2" key="1">
    <citation type="journal article" date="2015" name="Genome Announc.">
        <title>Expanding the biotechnology potential of lactobacilli through comparative genomics of 213 strains and associated genera.</title>
        <authorList>
            <person name="Sun Z."/>
            <person name="Harris H.M."/>
            <person name="McCann A."/>
            <person name="Guo C."/>
            <person name="Argimon S."/>
            <person name="Zhang W."/>
            <person name="Yang X."/>
            <person name="Jeffery I.B."/>
            <person name="Cooney J.C."/>
            <person name="Kagawa T.F."/>
            <person name="Liu W."/>
            <person name="Song Y."/>
            <person name="Salvetti E."/>
            <person name="Wrobel A."/>
            <person name="Rasinkangas P."/>
            <person name="Parkhill J."/>
            <person name="Rea M.C."/>
            <person name="O'Sullivan O."/>
            <person name="Ritari J."/>
            <person name="Douillard F.P."/>
            <person name="Paul Ross R."/>
            <person name="Yang R."/>
            <person name="Briner A.E."/>
            <person name="Felis G.E."/>
            <person name="de Vos W.M."/>
            <person name="Barrangou R."/>
            <person name="Klaenhammer T.R."/>
            <person name="Caufield P.W."/>
            <person name="Cui Y."/>
            <person name="Zhang H."/>
            <person name="O'Toole P.W."/>
        </authorList>
    </citation>
    <scope>NUCLEOTIDE SEQUENCE [LARGE SCALE GENOMIC DNA]</scope>
    <source>
        <strain evidence="1 2">DSM 20003</strain>
    </source>
</reference>
<dbReference type="Gene3D" id="3.20.20.140">
    <property type="entry name" value="Metal-dependent hydrolases"/>
    <property type="match status" value="1"/>
</dbReference>
<dbReference type="GO" id="GO:0016788">
    <property type="term" value="F:hydrolase activity, acting on ester bonds"/>
    <property type="evidence" value="ECO:0007669"/>
    <property type="project" value="InterPro"/>
</dbReference>
<dbReference type="STRING" id="1423726.FC07_GL002283"/>
<dbReference type="InterPro" id="IPR032466">
    <property type="entry name" value="Metal_Hydrolase"/>
</dbReference>
<dbReference type="Proteomes" id="UP000051461">
    <property type="component" value="Unassembled WGS sequence"/>
</dbReference>
<dbReference type="PANTHER" id="PTHR46124:SF2">
    <property type="entry name" value="D-AMINOACYL-TRNA DEACYLASE"/>
    <property type="match status" value="1"/>
</dbReference>
<evidence type="ECO:0000313" key="2">
    <source>
        <dbReference type="Proteomes" id="UP000051461"/>
    </source>
</evidence>
<comment type="caution">
    <text evidence="1">The sequence shown here is derived from an EMBL/GenBank/DDBJ whole genome shotgun (WGS) entry which is preliminary data.</text>
</comment>
<keyword evidence="2" id="KW-1185">Reference proteome</keyword>
<dbReference type="RefSeq" id="WP_057904142.1">
    <property type="nucleotide sequence ID" value="NZ_AZDA01000039.1"/>
</dbReference>
<dbReference type="InterPro" id="IPR001130">
    <property type="entry name" value="TatD-like"/>
</dbReference>
<dbReference type="PATRIC" id="fig|1423726.3.peg.2369"/>
<proteinExistence type="predicted"/>
<dbReference type="OrthoDB" id="9810005at2"/>
<accession>A0A0R1H014</accession>